<keyword evidence="3" id="KW-1185">Reference proteome</keyword>
<reference evidence="2 3" key="1">
    <citation type="submission" date="2015-08" db="EMBL/GenBank/DDBJ databases">
        <authorList>
            <person name="Babu N.S."/>
            <person name="Beckwith C.J."/>
            <person name="Beseler K.G."/>
            <person name="Brison A."/>
            <person name="Carone J.V."/>
            <person name="Caskin T.P."/>
            <person name="Diamond M."/>
            <person name="Durham M.E."/>
            <person name="Foxe J.M."/>
            <person name="Go M."/>
            <person name="Henderson B.A."/>
            <person name="Jones I.B."/>
            <person name="McGettigan J.A."/>
            <person name="Micheletti S.J."/>
            <person name="Nasrallah M.E."/>
            <person name="Ortiz D."/>
            <person name="Piller C.R."/>
            <person name="Privatt S.R."/>
            <person name="Schneider S.L."/>
            <person name="Sharp S."/>
            <person name="Smith T.C."/>
            <person name="Stanton J.D."/>
            <person name="Ullery H.E."/>
            <person name="Wilson R.J."/>
            <person name="Serrano M.G."/>
            <person name="Buck G."/>
            <person name="Lee V."/>
            <person name="Wang Y."/>
            <person name="Carvalho R."/>
            <person name="Voegtly L."/>
            <person name="Shi R."/>
            <person name="Duckworth R."/>
            <person name="Johnson A."/>
            <person name="Loviza R."/>
            <person name="Walstead R."/>
            <person name="Shah Z."/>
            <person name="Kiflezghi M."/>
            <person name="Wade K."/>
            <person name="Ball S.L."/>
            <person name="Bradley K.W."/>
            <person name="Asai D.J."/>
            <person name="Bowman C.A."/>
            <person name="Russell D.A."/>
            <person name="Pope W.H."/>
            <person name="Jacobs-Sera D."/>
            <person name="Hendrix R.W."/>
            <person name="Hatfull G.F."/>
        </authorList>
    </citation>
    <scope>NUCLEOTIDE SEQUENCE [LARGE SCALE GENOMIC DNA]</scope>
    <source>
        <strain evidence="2 3">DSM 27648</strain>
    </source>
</reference>
<name>A0A0K1PL86_9BACT</name>
<proteinExistence type="predicted"/>
<accession>A0A0K1PL86</accession>
<dbReference type="Proteomes" id="UP000064967">
    <property type="component" value="Chromosome"/>
</dbReference>
<feature type="region of interest" description="Disordered" evidence="1">
    <location>
        <begin position="148"/>
        <end position="206"/>
    </location>
</feature>
<dbReference type="KEGG" id="llu:AKJ09_00957"/>
<protein>
    <submittedName>
        <fullName evidence="2">Uncharacterized protein</fullName>
    </submittedName>
</protein>
<evidence type="ECO:0000256" key="1">
    <source>
        <dbReference type="SAM" id="MobiDB-lite"/>
    </source>
</evidence>
<dbReference type="EMBL" id="CP012333">
    <property type="protein sequence ID" value="AKU94293.1"/>
    <property type="molecule type" value="Genomic_DNA"/>
</dbReference>
<evidence type="ECO:0000313" key="3">
    <source>
        <dbReference type="Proteomes" id="UP000064967"/>
    </source>
</evidence>
<evidence type="ECO:0000313" key="2">
    <source>
        <dbReference type="EMBL" id="AKU94293.1"/>
    </source>
</evidence>
<feature type="compositionally biased region" description="Basic and acidic residues" evidence="1">
    <location>
        <begin position="182"/>
        <end position="195"/>
    </location>
</feature>
<gene>
    <name evidence="2" type="ORF">AKJ09_00957</name>
</gene>
<sequence length="307" mass="34046">MPMDDATAFERFLTLAKRELSAEDVRLLEKGEEPPEAPNVVVARLPDGRHVVATFAEAPNERDVLSRRLTLLANTFVDALGSPPSERTRARPPVVSSLHEELRALSLRARATDVVVIDVDSPVIWGCAAVRMRPRATTDTFLREVSDRELAAQDESSGPLPDESGMLEAGQDTGLGDLEDASDPRVSRIAPDESRPLLTSEEDDLEEPELTRRAIAAIRRLPALDNLHKGRHLRHVEREGSCYLVLSFSGIYLLALVFDGEFDELRAERAAQESMARIERLVLALPPLDPEPQPMGGVIAFRRARRR</sequence>
<organism evidence="2 3">
    <name type="scientific">Labilithrix luteola</name>
    <dbReference type="NCBI Taxonomy" id="1391654"/>
    <lineage>
        <taxon>Bacteria</taxon>
        <taxon>Pseudomonadati</taxon>
        <taxon>Myxococcota</taxon>
        <taxon>Polyangia</taxon>
        <taxon>Polyangiales</taxon>
        <taxon>Labilitrichaceae</taxon>
        <taxon>Labilithrix</taxon>
    </lineage>
</organism>
<dbReference type="AlphaFoldDB" id="A0A0K1PL86"/>